<sequence>MPSSQLPSSQLPSSQLPSSQLPSTVPLKSTSASPPTQSQPTRSQPADSIVSVQNLTKRFGNTPVLRGITLSVQRGTVLGVLGPNGAGKTTAINCLTTLLTPDSGTATIAGYDVVRQPEAVRSLIGLTGQFAAVDEILTARENLILFGRLLRLSRKAAHDRADELLTQFDLSEAANRQVKTFSGGMRRRLDLAASIVVLPLVLFLDEPTTGLDPRSRQQLWSVVQSLKDRGVTIILTTQYLEEADALADQIVVIDHGQVIAEGTVDELKDRVGGKFCELRLANLEDIPQVKGLLADMGDIVTGEMSEGGAIAIAAPKGASTLTEIVLRLESANIAIADISLRRPSLDDVFFALTGHTTQV</sequence>
<name>A0A0P7ZUI4_9CYAN</name>
<proteinExistence type="inferred from homology"/>
<dbReference type="GO" id="GO:0005886">
    <property type="term" value="C:plasma membrane"/>
    <property type="evidence" value="ECO:0007669"/>
    <property type="project" value="UniProtKB-SubCell"/>
</dbReference>
<comment type="subcellular location">
    <subcellularLocation>
        <location evidence="1">Cell membrane</location>
        <topology evidence="1">Peripheral membrane protein</topology>
        <orientation evidence="1">Cytoplasmic side</orientation>
    </subcellularLocation>
</comment>
<dbReference type="FunFam" id="3.40.50.300:FF:000589">
    <property type="entry name" value="ABC transporter, ATP-binding subunit"/>
    <property type="match status" value="1"/>
</dbReference>
<dbReference type="NCBIfam" id="TIGR01188">
    <property type="entry name" value="drrA"/>
    <property type="match status" value="1"/>
</dbReference>
<organism evidence="11 12">
    <name type="scientific">Phormidesmis priestleyi Ana</name>
    <dbReference type="NCBI Taxonomy" id="1666911"/>
    <lineage>
        <taxon>Bacteria</taxon>
        <taxon>Bacillati</taxon>
        <taxon>Cyanobacteriota</taxon>
        <taxon>Cyanophyceae</taxon>
        <taxon>Leptolyngbyales</taxon>
        <taxon>Leptolyngbyaceae</taxon>
        <taxon>Phormidesmis</taxon>
    </lineage>
</organism>
<evidence type="ECO:0000256" key="6">
    <source>
        <dbReference type="ARBA" id="ARBA00022967"/>
    </source>
</evidence>
<dbReference type="GO" id="GO:0005524">
    <property type="term" value="F:ATP binding"/>
    <property type="evidence" value="ECO:0007669"/>
    <property type="project" value="UniProtKB-KW"/>
</dbReference>
<dbReference type="SMART" id="SM00382">
    <property type="entry name" value="AAA"/>
    <property type="match status" value="1"/>
</dbReference>
<keyword evidence="7" id="KW-0472">Membrane</keyword>
<evidence type="ECO:0000256" key="7">
    <source>
        <dbReference type="ARBA" id="ARBA00023136"/>
    </source>
</evidence>
<dbReference type="Pfam" id="PF00005">
    <property type="entry name" value="ABC_tran"/>
    <property type="match status" value="1"/>
</dbReference>
<evidence type="ECO:0000259" key="10">
    <source>
        <dbReference type="PROSITE" id="PS50893"/>
    </source>
</evidence>
<feature type="domain" description="ABC transporter" evidence="10">
    <location>
        <begin position="50"/>
        <end position="280"/>
    </location>
</feature>
<dbReference type="InterPro" id="IPR003593">
    <property type="entry name" value="AAA+_ATPase"/>
</dbReference>
<evidence type="ECO:0000313" key="11">
    <source>
        <dbReference type="EMBL" id="KPQ37277.1"/>
    </source>
</evidence>
<keyword evidence="5 11" id="KW-0067">ATP-binding</keyword>
<accession>A0A0P7ZUI4</accession>
<feature type="compositionally biased region" description="Low complexity" evidence="9">
    <location>
        <begin position="1"/>
        <end position="46"/>
    </location>
</feature>
<dbReference type="PATRIC" id="fig|1666911.3.peg.1684"/>
<evidence type="ECO:0000256" key="2">
    <source>
        <dbReference type="ARBA" id="ARBA00022448"/>
    </source>
</evidence>
<dbReference type="PROSITE" id="PS00211">
    <property type="entry name" value="ABC_TRANSPORTER_1"/>
    <property type="match status" value="1"/>
</dbReference>
<dbReference type="InterPro" id="IPR017871">
    <property type="entry name" value="ABC_transporter-like_CS"/>
</dbReference>
<evidence type="ECO:0000313" key="12">
    <source>
        <dbReference type="Proteomes" id="UP000050465"/>
    </source>
</evidence>
<evidence type="ECO:0000256" key="4">
    <source>
        <dbReference type="ARBA" id="ARBA00022741"/>
    </source>
</evidence>
<dbReference type="AlphaFoldDB" id="A0A0P7ZUI4"/>
<dbReference type="EMBL" id="LJZR01000002">
    <property type="protein sequence ID" value="KPQ37277.1"/>
    <property type="molecule type" value="Genomic_DNA"/>
</dbReference>
<dbReference type="SUPFAM" id="SSF52540">
    <property type="entry name" value="P-loop containing nucleoside triphosphate hydrolases"/>
    <property type="match status" value="1"/>
</dbReference>
<keyword evidence="6" id="KW-1278">Translocase</keyword>
<evidence type="ECO:0000256" key="8">
    <source>
        <dbReference type="ARBA" id="ARBA00049985"/>
    </source>
</evidence>
<dbReference type="InterPro" id="IPR050763">
    <property type="entry name" value="ABC_transporter_ATP-binding"/>
</dbReference>
<keyword evidence="4" id="KW-0547">Nucleotide-binding</keyword>
<dbReference type="GO" id="GO:0016887">
    <property type="term" value="F:ATP hydrolysis activity"/>
    <property type="evidence" value="ECO:0007669"/>
    <property type="project" value="InterPro"/>
</dbReference>
<reference evidence="11 12" key="1">
    <citation type="submission" date="2015-09" db="EMBL/GenBank/DDBJ databases">
        <title>Identification and resolution of microdiversity through metagenomic sequencing of parallel consortia.</title>
        <authorList>
            <person name="Nelson W.C."/>
            <person name="Romine M.F."/>
            <person name="Lindemann S.R."/>
        </authorList>
    </citation>
    <scope>NUCLEOTIDE SEQUENCE [LARGE SCALE GENOMIC DNA]</scope>
    <source>
        <strain evidence="11">Ana</strain>
    </source>
</reference>
<dbReference type="GO" id="GO:1900753">
    <property type="term" value="P:doxorubicin transport"/>
    <property type="evidence" value="ECO:0007669"/>
    <property type="project" value="InterPro"/>
</dbReference>
<feature type="region of interest" description="Disordered" evidence="9">
    <location>
        <begin position="1"/>
        <end position="48"/>
    </location>
</feature>
<comment type="similarity">
    <text evidence="8">Belongs to the ABC transporter superfamily. Drug exporter-1 (DrugE1) (TC 3.A.1.105) family.</text>
</comment>
<dbReference type="InterPro" id="IPR005894">
    <property type="entry name" value="DrrA"/>
</dbReference>
<dbReference type="Proteomes" id="UP000050465">
    <property type="component" value="Unassembled WGS sequence"/>
</dbReference>
<dbReference type="PROSITE" id="PS50893">
    <property type="entry name" value="ABC_TRANSPORTER_2"/>
    <property type="match status" value="1"/>
</dbReference>
<evidence type="ECO:0000256" key="1">
    <source>
        <dbReference type="ARBA" id="ARBA00004413"/>
    </source>
</evidence>
<protein>
    <submittedName>
        <fullName evidence="11">ABC-2 type transport system ATP-binding protein</fullName>
    </submittedName>
</protein>
<dbReference type="PANTHER" id="PTHR42711:SF19">
    <property type="entry name" value="DOXORUBICIN RESISTANCE ATP-BINDING PROTEIN DRRA"/>
    <property type="match status" value="1"/>
</dbReference>
<dbReference type="STRING" id="1666911.HLUCCA11_02255"/>
<keyword evidence="2" id="KW-0813">Transport</keyword>
<dbReference type="InterPro" id="IPR003439">
    <property type="entry name" value="ABC_transporter-like_ATP-bd"/>
</dbReference>
<dbReference type="PANTHER" id="PTHR42711">
    <property type="entry name" value="ABC TRANSPORTER ATP-BINDING PROTEIN"/>
    <property type="match status" value="1"/>
</dbReference>
<gene>
    <name evidence="11" type="ORF">HLUCCA11_02255</name>
</gene>
<keyword evidence="3" id="KW-1003">Cell membrane</keyword>
<evidence type="ECO:0000256" key="9">
    <source>
        <dbReference type="SAM" id="MobiDB-lite"/>
    </source>
</evidence>
<evidence type="ECO:0000256" key="5">
    <source>
        <dbReference type="ARBA" id="ARBA00022840"/>
    </source>
</evidence>
<dbReference type="Gene3D" id="3.40.50.300">
    <property type="entry name" value="P-loop containing nucleotide triphosphate hydrolases"/>
    <property type="match status" value="1"/>
</dbReference>
<comment type="caution">
    <text evidence="11">The sequence shown here is derived from an EMBL/GenBank/DDBJ whole genome shotgun (WGS) entry which is preliminary data.</text>
</comment>
<dbReference type="InterPro" id="IPR027417">
    <property type="entry name" value="P-loop_NTPase"/>
</dbReference>
<dbReference type="GO" id="GO:0043215">
    <property type="term" value="P:daunorubicin transport"/>
    <property type="evidence" value="ECO:0007669"/>
    <property type="project" value="InterPro"/>
</dbReference>
<evidence type="ECO:0000256" key="3">
    <source>
        <dbReference type="ARBA" id="ARBA00022475"/>
    </source>
</evidence>